<dbReference type="AlphaFoldDB" id="A0A371FLN4"/>
<comment type="caution">
    <text evidence="2">The sequence shown here is derived from an EMBL/GenBank/DDBJ whole genome shotgun (WGS) entry which is preliminary data.</text>
</comment>
<keyword evidence="3" id="KW-1185">Reference proteome</keyword>
<name>A0A371FLN4_MUCPR</name>
<evidence type="ECO:0000256" key="1">
    <source>
        <dbReference type="SAM" id="MobiDB-lite"/>
    </source>
</evidence>
<proteinExistence type="predicted"/>
<reference evidence="2" key="1">
    <citation type="submission" date="2018-05" db="EMBL/GenBank/DDBJ databases">
        <title>Draft genome of Mucuna pruriens seed.</title>
        <authorList>
            <person name="Nnadi N.E."/>
            <person name="Vos R."/>
            <person name="Hasami M.H."/>
            <person name="Devisetty U.K."/>
            <person name="Aguiy J.C."/>
        </authorList>
    </citation>
    <scope>NUCLEOTIDE SEQUENCE [LARGE SCALE GENOMIC DNA]</scope>
    <source>
        <strain evidence="2">JCA_2017</strain>
    </source>
</reference>
<evidence type="ECO:0000313" key="2">
    <source>
        <dbReference type="EMBL" id="RDX79204.1"/>
    </source>
</evidence>
<evidence type="ECO:0000313" key="3">
    <source>
        <dbReference type="Proteomes" id="UP000257109"/>
    </source>
</evidence>
<organism evidence="2 3">
    <name type="scientific">Mucuna pruriens</name>
    <name type="common">Velvet bean</name>
    <name type="synonym">Dolichos pruriens</name>
    <dbReference type="NCBI Taxonomy" id="157652"/>
    <lineage>
        <taxon>Eukaryota</taxon>
        <taxon>Viridiplantae</taxon>
        <taxon>Streptophyta</taxon>
        <taxon>Embryophyta</taxon>
        <taxon>Tracheophyta</taxon>
        <taxon>Spermatophyta</taxon>
        <taxon>Magnoliopsida</taxon>
        <taxon>eudicotyledons</taxon>
        <taxon>Gunneridae</taxon>
        <taxon>Pentapetalae</taxon>
        <taxon>rosids</taxon>
        <taxon>fabids</taxon>
        <taxon>Fabales</taxon>
        <taxon>Fabaceae</taxon>
        <taxon>Papilionoideae</taxon>
        <taxon>50 kb inversion clade</taxon>
        <taxon>NPAAA clade</taxon>
        <taxon>indigoferoid/millettioid clade</taxon>
        <taxon>Phaseoleae</taxon>
        <taxon>Mucuna</taxon>
    </lineage>
</organism>
<accession>A0A371FLN4</accession>
<sequence length="118" mass="13226">MFGTEVVIPVEIGEPFARTVLFEPSKNEDELRANLDMLQEVREATHIREYVVKARVARAYWLESLGGKKVPRTWNSASLATNTVDPGLASDLSPKWRPTRSTQGSPRVRNGQHGQPKV</sequence>
<feature type="non-terminal residue" evidence="2">
    <location>
        <position position="1"/>
    </location>
</feature>
<dbReference type="OrthoDB" id="1433117at2759"/>
<dbReference type="EMBL" id="QJKJ01008606">
    <property type="protein sequence ID" value="RDX79204.1"/>
    <property type="molecule type" value="Genomic_DNA"/>
</dbReference>
<dbReference type="Proteomes" id="UP000257109">
    <property type="component" value="Unassembled WGS sequence"/>
</dbReference>
<feature type="region of interest" description="Disordered" evidence="1">
    <location>
        <begin position="78"/>
        <end position="118"/>
    </location>
</feature>
<protein>
    <submittedName>
        <fullName evidence="2">Uncharacterized protein</fullName>
    </submittedName>
</protein>
<gene>
    <name evidence="2" type="ORF">CR513_40407</name>
</gene>